<evidence type="ECO:0000256" key="6">
    <source>
        <dbReference type="ARBA" id="ARBA00023136"/>
    </source>
</evidence>
<keyword evidence="7 9" id="KW-0675">Receptor</keyword>
<keyword evidence="2" id="KW-1003">Cell membrane</keyword>
<evidence type="ECO:0000313" key="12">
    <source>
        <dbReference type="EMBL" id="KAK2572548.1"/>
    </source>
</evidence>
<sequence length="362" mass="40760">MPGDQSAECRAVYNKCYEYDQANNVTKPDFDHGCWKLFLDLCVSQSSEACPRTPTAQIVPLIAVAVLSVAANSLVCVVFVLYRQLRLIRHYFVINLAIADIVIAAILIPLYVAAQLTGKDNVIILSQSQLILDIFCGTASMLCLAAISLERYVAVKYSLHYHSIVTHRKAFLCMVFIWVYSVVVSCASLLSLIKKPEERKDKGCLFAGPKYATFVTFASFVLPVAVMVFAYWNIFQVAQVHARRINSMQLTPSDPAGSLQSKRVIRRELKGAKTLTIIMGTHFICWCPLFVFFLVYTYCESCRGNTIRVVNYIILLLRHCNSLTNPLIYSGINKQFRAGIKRFLFRRNDCLEEMQNTAGSKA</sequence>
<dbReference type="GO" id="GO:0004993">
    <property type="term" value="F:G protein-coupled serotonin receptor activity"/>
    <property type="evidence" value="ECO:0007669"/>
    <property type="project" value="TreeGrafter"/>
</dbReference>
<dbReference type="CDD" id="cd14967">
    <property type="entry name" value="7tmA_amine_R-like"/>
    <property type="match status" value="1"/>
</dbReference>
<comment type="caution">
    <text evidence="12">The sequence shown here is derived from an EMBL/GenBank/DDBJ whole genome shotgun (WGS) entry which is preliminary data.</text>
</comment>
<dbReference type="GO" id="GO:0030425">
    <property type="term" value="C:dendrite"/>
    <property type="evidence" value="ECO:0007669"/>
    <property type="project" value="TreeGrafter"/>
</dbReference>
<evidence type="ECO:0000256" key="9">
    <source>
        <dbReference type="RuleBase" id="RU000688"/>
    </source>
</evidence>
<dbReference type="InterPro" id="IPR000276">
    <property type="entry name" value="GPCR_Rhodpsn"/>
</dbReference>
<keyword evidence="13" id="KW-1185">Reference proteome</keyword>
<feature type="domain" description="G-protein coupled receptors family 1 profile" evidence="11">
    <location>
        <begin position="71"/>
        <end position="329"/>
    </location>
</feature>
<keyword evidence="3 9" id="KW-0812">Transmembrane</keyword>
<dbReference type="SUPFAM" id="SSF81321">
    <property type="entry name" value="Family A G protein-coupled receptor-like"/>
    <property type="match status" value="1"/>
</dbReference>
<keyword evidence="4 10" id="KW-1133">Transmembrane helix</keyword>
<evidence type="ECO:0000256" key="4">
    <source>
        <dbReference type="ARBA" id="ARBA00022989"/>
    </source>
</evidence>
<dbReference type="AlphaFoldDB" id="A0AAD9R3P1"/>
<dbReference type="Gene3D" id="1.20.1070.10">
    <property type="entry name" value="Rhodopsin 7-helix transmembrane proteins"/>
    <property type="match status" value="1"/>
</dbReference>
<gene>
    <name evidence="12" type="ORF">P5673_002809</name>
</gene>
<evidence type="ECO:0000256" key="7">
    <source>
        <dbReference type="ARBA" id="ARBA00023170"/>
    </source>
</evidence>
<evidence type="ECO:0000256" key="8">
    <source>
        <dbReference type="ARBA" id="ARBA00023224"/>
    </source>
</evidence>
<evidence type="ECO:0000256" key="3">
    <source>
        <dbReference type="ARBA" id="ARBA00022692"/>
    </source>
</evidence>
<dbReference type="PANTHER" id="PTHR24247:SF202">
    <property type="entry name" value="5-HYDROXYTRYPTAMINE RECEPTOR 1"/>
    <property type="match status" value="1"/>
</dbReference>
<keyword evidence="5 9" id="KW-0297">G-protein coupled receptor</keyword>
<comment type="similarity">
    <text evidence="9">Belongs to the G-protein coupled receptor 1 family.</text>
</comment>
<reference evidence="12" key="2">
    <citation type="journal article" date="2023" name="Science">
        <title>Genomic signatures of disease resistance in endangered staghorn corals.</title>
        <authorList>
            <person name="Vollmer S.V."/>
            <person name="Selwyn J.D."/>
            <person name="Despard B.A."/>
            <person name="Roesel C.L."/>
        </authorList>
    </citation>
    <scope>NUCLEOTIDE SEQUENCE</scope>
    <source>
        <strain evidence="12">K2</strain>
    </source>
</reference>
<dbReference type="InterPro" id="IPR017452">
    <property type="entry name" value="GPCR_Rhodpsn_7TM"/>
</dbReference>
<dbReference type="Proteomes" id="UP001249851">
    <property type="component" value="Unassembled WGS sequence"/>
</dbReference>
<comment type="subcellular location">
    <subcellularLocation>
        <location evidence="1">Cell membrane</location>
        <topology evidence="1">Multi-pass membrane protein</topology>
    </subcellularLocation>
</comment>
<feature type="transmembrane region" description="Helical" evidence="10">
    <location>
        <begin position="213"/>
        <end position="234"/>
    </location>
</feature>
<dbReference type="GO" id="GO:0030594">
    <property type="term" value="F:neurotransmitter receptor activity"/>
    <property type="evidence" value="ECO:0007669"/>
    <property type="project" value="TreeGrafter"/>
</dbReference>
<evidence type="ECO:0000313" key="13">
    <source>
        <dbReference type="Proteomes" id="UP001249851"/>
    </source>
</evidence>
<dbReference type="Pfam" id="PF00001">
    <property type="entry name" value="7tm_1"/>
    <property type="match status" value="1"/>
</dbReference>
<accession>A0AAD9R3P1</accession>
<feature type="transmembrane region" description="Helical" evidence="10">
    <location>
        <begin position="275"/>
        <end position="298"/>
    </location>
</feature>
<dbReference type="PROSITE" id="PS00237">
    <property type="entry name" value="G_PROTEIN_RECEP_F1_1"/>
    <property type="match status" value="1"/>
</dbReference>
<evidence type="ECO:0000256" key="5">
    <source>
        <dbReference type="ARBA" id="ARBA00023040"/>
    </source>
</evidence>
<keyword evidence="8 9" id="KW-0807">Transducer</keyword>
<dbReference type="GO" id="GO:0045202">
    <property type="term" value="C:synapse"/>
    <property type="evidence" value="ECO:0007669"/>
    <property type="project" value="GOC"/>
</dbReference>
<dbReference type="EMBL" id="JARQWQ010000004">
    <property type="protein sequence ID" value="KAK2572548.1"/>
    <property type="molecule type" value="Genomic_DNA"/>
</dbReference>
<reference evidence="12" key="1">
    <citation type="journal article" date="2023" name="G3 (Bethesda)">
        <title>Whole genome assembly and annotation of the endangered Caribbean coral Acropora cervicornis.</title>
        <authorList>
            <person name="Selwyn J.D."/>
            <person name="Vollmer S.V."/>
        </authorList>
    </citation>
    <scope>NUCLEOTIDE SEQUENCE</scope>
    <source>
        <strain evidence="12">K2</strain>
    </source>
</reference>
<keyword evidence="6 10" id="KW-0472">Membrane</keyword>
<dbReference type="PANTHER" id="PTHR24247">
    <property type="entry name" value="5-HYDROXYTRYPTAMINE RECEPTOR"/>
    <property type="match status" value="1"/>
</dbReference>
<evidence type="ECO:0000256" key="2">
    <source>
        <dbReference type="ARBA" id="ARBA00022475"/>
    </source>
</evidence>
<evidence type="ECO:0000256" key="10">
    <source>
        <dbReference type="SAM" id="Phobius"/>
    </source>
</evidence>
<feature type="transmembrane region" description="Helical" evidence="10">
    <location>
        <begin position="91"/>
        <end position="110"/>
    </location>
</feature>
<dbReference type="GO" id="GO:0005886">
    <property type="term" value="C:plasma membrane"/>
    <property type="evidence" value="ECO:0007669"/>
    <property type="project" value="UniProtKB-SubCell"/>
</dbReference>
<evidence type="ECO:0000259" key="11">
    <source>
        <dbReference type="PROSITE" id="PS50262"/>
    </source>
</evidence>
<feature type="transmembrane region" description="Helical" evidence="10">
    <location>
        <begin position="170"/>
        <end position="193"/>
    </location>
</feature>
<evidence type="ECO:0000256" key="1">
    <source>
        <dbReference type="ARBA" id="ARBA00004651"/>
    </source>
</evidence>
<dbReference type="GO" id="GO:0007268">
    <property type="term" value="P:chemical synaptic transmission"/>
    <property type="evidence" value="ECO:0007669"/>
    <property type="project" value="TreeGrafter"/>
</dbReference>
<name>A0AAD9R3P1_ACRCE</name>
<dbReference type="GO" id="GO:0007187">
    <property type="term" value="P:G protein-coupled receptor signaling pathway, coupled to cyclic nucleotide second messenger"/>
    <property type="evidence" value="ECO:0007669"/>
    <property type="project" value="TreeGrafter"/>
</dbReference>
<feature type="transmembrane region" description="Helical" evidence="10">
    <location>
        <begin position="130"/>
        <end position="149"/>
    </location>
</feature>
<dbReference type="PRINTS" id="PR00237">
    <property type="entry name" value="GPCRRHODOPSN"/>
</dbReference>
<protein>
    <submittedName>
        <fullName evidence="12">Octopamine receptor beta-2R</fullName>
    </submittedName>
</protein>
<feature type="transmembrane region" description="Helical" evidence="10">
    <location>
        <begin position="61"/>
        <end position="82"/>
    </location>
</feature>
<organism evidence="12 13">
    <name type="scientific">Acropora cervicornis</name>
    <name type="common">Staghorn coral</name>
    <dbReference type="NCBI Taxonomy" id="6130"/>
    <lineage>
        <taxon>Eukaryota</taxon>
        <taxon>Metazoa</taxon>
        <taxon>Cnidaria</taxon>
        <taxon>Anthozoa</taxon>
        <taxon>Hexacorallia</taxon>
        <taxon>Scleractinia</taxon>
        <taxon>Astrocoeniina</taxon>
        <taxon>Acroporidae</taxon>
        <taxon>Acropora</taxon>
    </lineage>
</organism>
<dbReference type="PROSITE" id="PS50262">
    <property type="entry name" value="G_PROTEIN_RECEP_F1_2"/>
    <property type="match status" value="1"/>
</dbReference>
<proteinExistence type="inferred from homology"/>